<keyword evidence="2" id="KW-1185">Reference proteome</keyword>
<proteinExistence type="predicted"/>
<gene>
    <name evidence="1" type="ORF">ICHIAU1_12300</name>
</gene>
<reference evidence="2" key="1">
    <citation type="submission" date="2020-01" db="EMBL/GenBank/DDBJ databases">
        <title>Phosphoaccumulans saitamaens gen. nov., sp. nov., a polyphosphate accumulating bacterium isolated from surface river water.</title>
        <authorList>
            <person name="Watanabe K."/>
            <person name="Suda W."/>
        </authorList>
    </citation>
    <scope>NUCLEOTIDE SEQUENCE [LARGE SCALE GENOMIC DNA]</scope>
    <source>
        <strain evidence="2">ICHIAU1</strain>
    </source>
</reference>
<accession>A0A679I3E7</accession>
<sequence>MVDLIKMLRKTLFLLLLAFATVLAGCAQNGIRQITTNSNVKESSAVIVYGIKVEGDWKSPRFGIQLDEYSIESQAIAGNCFQFNRTEASVPSSQRSIEYFAFEVPPGYYVYSPFNGGQFHLDSQAFFAPKGGTVYVGDFIYRKDRVVVLRKDLDALKEAQGKSLPNIHGEISTAEALPVKRPMLFLCAP</sequence>
<evidence type="ECO:0000313" key="1">
    <source>
        <dbReference type="EMBL" id="BBU68947.1"/>
    </source>
</evidence>
<dbReference type="Proteomes" id="UP000463961">
    <property type="component" value="Chromosome"/>
</dbReference>
<dbReference type="AlphaFoldDB" id="A0A679I3E7"/>
<protein>
    <submittedName>
        <fullName evidence="1">Uncharacterized protein</fullName>
    </submittedName>
</protein>
<dbReference type="EMBL" id="AP022345">
    <property type="protein sequence ID" value="BBU68947.1"/>
    <property type="molecule type" value="Genomic_DNA"/>
</dbReference>
<name>A0A679I3E7_9RHOO</name>
<evidence type="ECO:0000313" key="2">
    <source>
        <dbReference type="Proteomes" id="UP000463961"/>
    </source>
</evidence>
<dbReference type="PROSITE" id="PS51257">
    <property type="entry name" value="PROKAR_LIPOPROTEIN"/>
    <property type="match status" value="1"/>
</dbReference>
<organism evidence="1 2">
    <name type="scientific">Fluviibacter phosphoraccumulans</name>
    <dbReference type="NCBI Taxonomy" id="1751046"/>
    <lineage>
        <taxon>Bacteria</taxon>
        <taxon>Pseudomonadati</taxon>
        <taxon>Pseudomonadota</taxon>
        <taxon>Betaproteobacteria</taxon>
        <taxon>Rhodocyclales</taxon>
        <taxon>Fluviibacteraceae</taxon>
        <taxon>Fluviibacter</taxon>
    </lineage>
</organism>